<dbReference type="Gene3D" id="3.30.450.80">
    <property type="entry name" value="Transcription factor LuxR-like, autoinducer-binding domain"/>
    <property type="match status" value="1"/>
</dbReference>
<sequence length="238" mass="25974">MHLLDITAKAVADICNANDKIELKSVIHSAVQSLGFDSFNLGSEKTAKGQFMTDPTLTNWSYDDLVAYERNGWSERDPLLDYAASSGAPLHWTHATWQAQNRFDYLEYVQSSGLVSGVTVPLLAKPDQISALTLLSWSAREHHKDVTQAAAILGMVATQRAAAIGLISGQTSVGSAKYRSLSPLQREILNWMAGGKTNTEIAVILGQTKRSIDYHVIEILKKLEVSTRTQAAAIFASL</sequence>
<keyword evidence="3" id="KW-0804">Transcription</keyword>
<dbReference type="Proteomes" id="UP001549321">
    <property type="component" value="Unassembled WGS sequence"/>
</dbReference>
<keyword evidence="6" id="KW-1185">Reference proteome</keyword>
<dbReference type="InterPro" id="IPR005143">
    <property type="entry name" value="TF_LuxR_autoind-bd_dom"/>
</dbReference>
<dbReference type="SUPFAM" id="SSF46894">
    <property type="entry name" value="C-terminal effector domain of the bipartite response regulators"/>
    <property type="match status" value="1"/>
</dbReference>
<dbReference type="Gene3D" id="1.10.10.10">
    <property type="entry name" value="Winged helix-like DNA-binding domain superfamily/Winged helix DNA-binding domain"/>
    <property type="match status" value="1"/>
</dbReference>
<evidence type="ECO:0000256" key="2">
    <source>
        <dbReference type="ARBA" id="ARBA00023125"/>
    </source>
</evidence>
<dbReference type="PRINTS" id="PR00038">
    <property type="entry name" value="HTHLUXR"/>
</dbReference>
<dbReference type="InterPro" id="IPR016032">
    <property type="entry name" value="Sig_transdc_resp-reg_C-effctor"/>
</dbReference>
<dbReference type="SMART" id="SM00421">
    <property type="entry name" value="HTH_LUXR"/>
    <property type="match status" value="1"/>
</dbReference>
<dbReference type="PANTHER" id="PTHR44688:SF16">
    <property type="entry name" value="DNA-BINDING TRANSCRIPTIONAL ACTIVATOR DEVR_DOSR"/>
    <property type="match status" value="1"/>
</dbReference>
<dbReference type="Pfam" id="PF00196">
    <property type="entry name" value="GerE"/>
    <property type="match status" value="1"/>
</dbReference>
<gene>
    <name evidence="5" type="ORF">ABIE08_002294</name>
</gene>
<name>A0ABV2R003_9HYPH</name>
<comment type="caution">
    <text evidence="5">The sequence shown here is derived from an EMBL/GenBank/DDBJ whole genome shotgun (WGS) entry which is preliminary data.</text>
</comment>
<dbReference type="GO" id="GO:0003677">
    <property type="term" value="F:DNA binding"/>
    <property type="evidence" value="ECO:0007669"/>
    <property type="project" value="UniProtKB-KW"/>
</dbReference>
<feature type="domain" description="HTH luxR-type" evidence="4">
    <location>
        <begin position="174"/>
        <end position="238"/>
    </location>
</feature>
<keyword evidence="1" id="KW-0805">Transcription regulation</keyword>
<dbReference type="Pfam" id="PF03472">
    <property type="entry name" value="Autoind_bind"/>
    <property type="match status" value="1"/>
</dbReference>
<dbReference type="PROSITE" id="PS50043">
    <property type="entry name" value="HTH_LUXR_2"/>
    <property type="match status" value="1"/>
</dbReference>
<evidence type="ECO:0000313" key="6">
    <source>
        <dbReference type="Proteomes" id="UP001549321"/>
    </source>
</evidence>
<keyword evidence="2 5" id="KW-0238">DNA-binding</keyword>
<accession>A0ABV2R003</accession>
<dbReference type="CDD" id="cd06170">
    <property type="entry name" value="LuxR_C_like"/>
    <property type="match status" value="1"/>
</dbReference>
<dbReference type="InterPro" id="IPR000792">
    <property type="entry name" value="Tscrpt_reg_LuxR_C"/>
</dbReference>
<dbReference type="EMBL" id="JBEPSM010000001">
    <property type="protein sequence ID" value="MET4634381.1"/>
    <property type="molecule type" value="Genomic_DNA"/>
</dbReference>
<protein>
    <submittedName>
        <fullName evidence="5">DNA-binding CsgD family transcriptional regulator</fullName>
    </submittedName>
</protein>
<evidence type="ECO:0000313" key="5">
    <source>
        <dbReference type="EMBL" id="MET4634381.1"/>
    </source>
</evidence>
<evidence type="ECO:0000256" key="1">
    <source>
        <dbReference type="ARBA" id="ARBA00023015"/>
    </source>
</evidence>
<dbReference type="SUPFAM" id="SSF75516">
    <property type="entry name" value="Pheromone-binding domain of LuxR-like quorum-sensing transcription factors"/>
    <property type="match status" value="1"/>
</dbReference>
<dbReference type="InterPro" id="IPR036693">
    <property type="entry name" value="TF_LuxR_autoind-bd_dom_sf"/>
</dbReference>
<evidence type="ECO:0000259" key="4">
    <source>
        <dbReference type="PROSITE" id="PS50043"/>
    </source>
</evidence>
<reference evidence="5 6" key="1">
    <citation type="submission" date="2024-06" db="EMBL/GenBank/DDBJ databases">
        <title>Sorghum-associated microbial communities from plants grown in Nebraska, USA.</title>
        <authorList>
            <person name="Schachtman D."/>
        </authorList>
    </citation>
    <scope>NUCLEOTIDE SEQUENCE [LARGE SCALE GENOMIC DNA]</scope>
    <source>
        <strain evidence="5 6">3207</strain>
    </source>
</reference>
<dbReference type="InterPro" id="IPR036388">
    <property type="entry name" value="WH-like_DNA-bd_sf"/>
</dbReference>
<dbReference type="PANTHER" id="PTHR44688">
    <property type="entry name" value="DNA-BINDING TRANSCRIPTIONAL ACTIVATOR DEVR_DOSR"/>
    <property type="match status" value="1"/>
</dbReference>
<organism evidence="5 6">
    <name type="scientific">Kaistia defluvii</name>
    <dbReference type="NCBI Taxonomy" id="410841"/>
    <lineage>
        <taxon>Bacteria</taxon>
        <taxon>Pseudomonadati</taxon>
        <taxon>Pseudomonadota</taxon>
        <taxon>Alphaproteobacteria</taxon>
        <taxon>Hyphomicrobiales</taxon>
        <taxon>Kaistiaceae</taxon>
        <taxon>Kaistia</taxon>
    </lineage>
</organism>
<evidence type="ECO:0000256" key="3">
    <source>
        <dbReference type="ARBA" id="ARBA00023163"/>
    </source>
</evidence>
<proteinExistence type="predicted"/>